<dbReference type="Proteomes" id="UP000078492">
    <property type="component" value="Unassembled WGS sequence"/>
</dbReference>
<evidence type="ECO:0000313" key="2">
    <source>
        <dbReference type="Proteomes" id="UP000078492"/>
    </source>
</evidence>
<name>A0A151ITS5_9HYME</name>
<protein>
    <submittedName>
        <fullName evidence="1">Uncharacterized protein</fullName>
    </submittedName>
</protein>
<dbReference type="SUPFAM" id="SSF56672">
    <property type="entry name" value="DNA/RNA polymerases"/>
    <property type="match status" value="1"/>
</dbReference>
<sequence>MAENLEVDFEEILNEDSSDEESVLSDDTGFASDASEYETGLEQMSTVHKLKTIFEQYCERDMENMWEDCDDVNDVLYVLGNQRKRDINGVRISPTSLEEFHERDSGRGLSRILNVTVNVNKLNPMRAECHIEVPREIATKRAVISACTTLVRAQSCSRTQWIAGSNKERVPFNVSVAMNNCISCIDVLPITKQLNTNFRTRAKNNFEKNLYKLMNNAVFGKTMENVRNHVDVKLLTKWDGYNVKCEDVYETMKRDIARFDTSDYPADNAYIVAATSTTISHLSDGDYELGLLIFETYYTIPNVNESNNKFYFDKDDAEITVPESSYEVRDINEFLKRAILRSRRDALETVDIVLLHGDNSNNSNYKTDDDDDGEGAKYPITIRANYNMMRCAYRINFGKPNSIGSWLGFSSKRILQP</sequence>
<dbReference type="EMBL" id="KQ981003">
    <property type="protein sequence ID" value="KYN10399.1"/>
    <property type="molecule type" value="Genomic_DNA"/>
</dbReference>
<gene>
    <name evidence="1" type="ORF">ALC57_17470</name>
</gene>
<keyword evidence="2" id="KW-1185">Reference proteome</keyword>
<proteinExistence type="predicted"/>
<evidence type="ECO:0000313" key="1">
    <source>
        <dbReference type="EMBL" id="KYN10399.1"/>
    </source>
</evidence>
<reference evidence="1 2" key="1">
    <citation type="submission" date="2015-09" db="EMBL/GenBank/DDBJ databases">
        <title>Trachymyrmex cornetzi WGS genome.</title>
        <authorList>
            <person name="Nygaard S."/>
            <person name="Hu H."/>
            <person name="Boomsma J."/>
            <person name="Zhang G."/>
        </authorList>
    </citation>
    <scope>NUCLEOTIDE SEQUENCE [LARGE SCALE GENOMIC DNA]</scope>
    <source>
        <strain evidence="1">Tcor2-1</strain>
        <tissue evidence="1">Whole body</tissue>
    </source>
</reference>
<organism evidence="1 2">
    <name type="scientific">Trachymyrmex cornetzi</name>
    <dbReference type="NCBI Taxonomy" id="471704"/>
    <lineage>
        <taxon>Eukaryota</taxon>
        <taxon>Metazoa</taxon>
        <taxon>Ecdysozoa</taxon>
        <taxon>Arthropoda</taxon>
        <taxon>Hexapoda</taxon>
        <taxon>Insecta</taxon>
        <taxon>Pterygota</taxon>
        <taxon>Neoptera</taxon>
        <taxon>Endopterygota</taxon>
        <taxon>Hymenoptera</taxon>
        <taxon>Apocrita</taxon>
        <taxon>Aculeata</taxon>
        <taxon>Formicoidea</taxon>
        <taxon>Formicidae</taxon>
        <taxon>Myrmicinae</taxon>
        <taxon>Trachymyrmex</taxon>
    </lineage>
</organism>
<accession>A0A151ITS5</accession>
<dbReference type="GO" id="GO:0071897">
    <property type="term" value="P:DNA biosynthetic process"/>
    <property type="evidence" value="ECO:0007669"/>
    <property type="project" value="UniProtKB-ARBA"/>
</dbReference>
<dbReference type="STRING" id="471704.A0A151ITS5"/>
<dbReference type="AlphaFoldDB" id="A0A151ITS5"/>
<dbReference type="InterPro" id="IPR043502">
    <property type="entry name" value="DNA/RNA_pol_sf"/>
</dbReference>